<dbReference type="OrthoDB" id="5187710at2"/>
<dbReference type="CDD" id="cd04301">
    <property type="entry name" value="NAT_SF"/>
    <property type="match status" value="1"/>
</dbReference>
<keyword evidence="4" id="KW-0687">Ribonucleoprotein</keyword>
<sequence length="145" mass="16190">MIRQATAVDIPAIAALEKDLYSPEHYPELFLYQALQQWPSLLWVAEQHEQVVGYVLGAPGENTGEIWLMSLLVAPNTQGTGVGKTLLQQFLTMLKQRNDRVVYLTVAPDNNAALALYKNHGFIELANKPHLLGNNNHRLLLSCTL</sequence>
<keyword evidence="4" id="KW-0689">Ribosomal protein</keyword>
<dbReference type="PANTHER" id="PTHR43072">
    <property type="entry name" value="N-ACETYLTRANSFERASE"/>
    <property type="match status" value="1"/>
</dbReference>
<evidence type="ECO:0000259" key="3">
    <source>
        <dbReference type="PROSITE" id="PS51186"/>
    </source>
</evidence>
<dbReference type="PROSITE" id="PS51186">
    <property type="entry name" value="GNAT"/>
    <property type="match status" value="1"/>
</dbReference>
<dbReference type="Pfam" id="PF00583">
    <property type="entry name" value="Acetyltransf_1"/>
    <property type="match status" value="1"/>
</dbReference>
<dbReference type="InterPro" id="IPR016181">
    <property type="entry name" value="Acyl_CoA_acyltransferase"/>
</dbReference>
<evidence type="ECO:0000313" key="4">
    <source>
        <dbReference type="EMBL" id="SMQ65956.1"/>
    </source>
</evidence>
<dbReference type="PIRSF" id="PIRSF037663">
    <property type="entry name" value="Acetyltransf_GNAT_prd"/>
    <property type="match status" value="1"/>
</dbReference>
<dbReference type="SUPFAM" id="SSF55729">
    <property type="entry name" value="Acyl-CoA N-acyltransferases (Nat)"/>
    <property type="match status" value="1"/>
</dbReference>
<evidence type="ECO:0000256" key="1">
    <source>
        <dbReference type="ARBA" id="ARBA00022679"/>
    </source>
</evidence>
<keyword evidence="2" id="KW-0012">Acyltransferase</keyword>
<dbReference type="AlphaFoldDB" id="A0A1Y6EUH5"/>
<dbReference type="InterPro" id="IPR000182">
    <property type="entry name" value="GNAT_dom"/>
</dbReference>
<feature type="domain" description="N-acetyltransferase" evidence="3">
    <location>
        <begin position="1"/>
        <end position="145"/>
    </location>
</feature>
<accession>A0A1Y6EUH5</accession>
<dbReference type="GO" id="GO:0005840">
    <property type="term" value="C:ribosome"/>
    <property type="evidence" value="ECO:0007669"/>
    <property type="project" value="UniProtKB-KW"/>
</dbReference>
<reference evidence="5" key="1">
    <citation type="submission" date="2017-04" db="EMBL/GenBank/DDBJ databases">
        <authorList>
            <person name="Varghese N."/>
            <person name="Submissions S."/>
        </authorList>
    </citation>
    <scope>NUCLEOTIDE SEQUENCE [LARGE SCALE GENOMIC DNA]</scope>
</reference>
<dbReference type="PANTHER" id="PTHR43072:SF51">
    <property type="entry name" value="ABC SUPERFAMILY TRANSPORT PROTEIN"/>
    <property type="match status" value="1"/>
</dbReference>
<keyword evidence="1" id="KW-0808">Transferase</keyword>
<protein>
    <submittedName>
        <fullName evidence="4">Ribosomal protein S18 acetylase RimI</fullName>
    </submittedName>
</protein>
<name>A0A1Y6EUH5_9GAMM</name>
<organism evidence="4 5">
    <name type="scientific">Pseudidiomarina planktonica</name>
    <dbReference type="NCBI Taxonomy" id="1323738"/>
    <lineage>
        <taxon>Bacteria</taxon>
        <taxon>Pseudomonadati</taxon>
        <taxon>Pseudomonadota</taxon>
        <taxon>Gammaproteobacteria</taxon>
        <taxon>Alteromonadales</taxon>
        <taxon>Idiomarinaceae</taxon>
        <taxon>Pseudidiomarina</taxon>
    </lineage>
</organism>
<dbReference type="GO" id="GO:0016747">
    <property type="term" value="F:acyltransferase activity, transferring groups other than amino-acyl groups"/>
    <property type="evidence" value="ECO:0007669"/>
    <property type="project" value="InterPro"/>
</dbReference>
<dbReference type="InterPro" id="IPR017255">
    <property type="entry name" value="AcTrfase_GNAT_prd"/>
</dbReference>
<gene>
    <name evidence="4" type="ORF">SAMN06297229_1403</name>
</gene>
<evidence type="ECO:0000313" key="5">
    <source>
        <dbReference type="Proteomes" id="UP000194450"/>
    </source>
</evidence>
<keyword evidence="5" id="KW-1185">Reference proteome</keyword>
<dbReference type="RefSeq" id="WP_086434477.1">
    <property type="nucleotide sequence ID" value="NZ_FXWH01000001.1"/>
</dbReference>
<proteinExistence type="predicted"/>
<evidence type="ECO:0000256" key="2">
    <source>
        <dbReference type="ARBA" id="ARBA00023315"/>
    </source>
</evidence>
<dbReference type="EMBL" id="FXWH01000001">
    <property type="protein sequence ID" value="SMQ65956.1"/>
    <property type="molecule type" value="Genomic_DNA"/>
</dbReference>
<dbReference type="Gene3D" id="3.40.630.30">
    <property type="match status" value="1"/>
</dbReference>
<dbReference type="Proteomes" id="UP000194450">
    <property type="component" value="Unassembled WGS sequence"/>
</dbReference>